<dbReference type="EMBL" id="CP026538">
    <property type="protein sequence ID" value="QAZ66812.1"/>
    <property type="molecule type" value="Genomic_DNA"/>
</dbReference>
<dbReference type="SUPFAM" id="SSF53335">
    <property type="entry name" value="S-adenosyl-L-methionine-dependent methyltransferases"/>
    <property type="match status" value="2"/>
</dbReference>
<evidence type="ECO:0000313" key="6">
    <source>
        <dbReference type="EMBL" id="QAZ66812.1"/>
    </source>
</evidence>
<dbReference type="PROSITE" id="PS00028">
    <property type="entry name" value="ZINC_FINGER_C2H2_1"/>
    <property type="match status" value="1"/>
</dbReference>
<protein>
    <submittedName>
        <fullName evidence="6">DNA methylase</fullName>
    </submittedName>
</protein>
<evidence type="ECO:0000313" key="7">
    <source>
        <dbReference type="Proteomes" id="UP000293296"/>
    </source>
</evidence>
<dbReference type="GO" id="GO:0003677">
    <property type="term" value="F:DNA binding"/>
    <property type="evidence" value="ECO:0007669"/>
    <property type="project" value="InterPro"/>
</dbReference>
<evidence type="ECO:0000259" key="5">
    <source>
        <dbReference type="PROSITE" id="PS50157"/>
    </source>
</evidence>
<dbReference type="PROSITE" id="PS00092">
    <property type="entry name" value="N6_MTASE"/>
    <property type="match status" value="1"/>
</dbReference>
<dbReference type="REBASE" id="297723">
    <property type="entry name" value="M.Dca3852ORF5970P"/>
</dbReference>
<dbReference type="InterPro" id="IPR013087">
    <property type="entry name" value="Znf_C2H2_type"/>
</dbReference>
<dbReference type="AlphaFoldDB" id="A0A4V0YQM4"/>
<keyword evidence="7" id="KW-1185">Reference proteome</keyword>
<dbReference type="PROSITE" id="PS50157">
    <property type="entry name" value="ZINC_FINGER_C2H2_2"/>
    <property type="match status" value="1"/>
</dbReference>
<evidence type="ECO:0000256" key="1">
    <source>
        <dbReference type="ARBA" id="ARBA00006594"/>
    </source>
</evidence>
<dbReference type="KEGG" id="dcb:C3Y92_05970"/>
<evidence type="ECO:0000256" key="3">
    <source>
        <dbReference type="ARBA" id="ARBA00022679"/>
    </source>
</evidence>
<evidence type="ECO:0000256" key="2">
    <source>
        <dbReference type="ARBA" id="ARBA00022603"/>
    </source>
</evidence>
<dbReference type="OrthoDB" id="3197274at2"/>
<dbReference type="GO" id="GO:0032259">
    <property type="term" value="P:methylation"/>
    <property type="evidence" value="ECO:0007669"/>
    <property type="project" value="UniProtKB-KW"/>
</dbReference>
<dbReference type="InterPro" id="IPR002941">
    <property type="entry name" value="DNA_methylase_N4/N6"/>
</dbReference>
<reference evidence="6 7" key="1">
    <citation type="submission" date="2018-02" db="EMBL/GenBank/DDBJ databases">
        <title>Genome sequence of Desulfovibrio carbinolicus DSM 3852.</title>
        <authorList>
            <person name="Wilbanks E."/>
            <person name="Skennerton C.T."/>
            <person name="Orphan V.J."/>
        </authorList>
    </citation>
    <scope>NUCLEOTIDE SEQUENCE [LARGE SCALE GENOMIC DNA]</scope>
    <source>
        <strain evidence="6 7">DSM 3852</strain>
    </source>
</reference>
<gene>
    <name evidence="6" type="ORF">C3Y92_05970</name>
</gene>
<feature type="domain" description="C2H2-type" evidence="5">
    <location>
        <begin position="276"/>
        <end position="303"/>
    </location>
</feature>
<name>A0A4V0YQM4_9BACT</name>
<sequence>MKMKETSLFDSLLEEPQQPSGPVACLGMTFENDEARRAHFTQELREKLRDPDFRKIEGFPIGSDEDILNLSDPPYYTACPNPWIADFIAEWEAQKPIQPEGYHYHREPFAADVSEGKNDPVYNAHSYHTKVPHKAIMRYILHYTEPGHIVLDGFCGTGMTGVAAQMCGESEVVRSLGYQVKPDGTILQEETGEGTKKAWTPFSRLGARNGILNDLSPAATFITASLNRTENTKVFIQYSRKILEDVRNECGWMFETAHGGSKQKGNINYVIWSDVLLCTECGEEFVYWNEAVQHENNHVNKQYVCPHCSFELTRRELERKVETIFDVEIGKGITRPKQVPVLINYSVGKKRFEKSPDDFDIELVRNLENRAVPYSLPTELMMFKGTEWGDLFRGYHIGTTHVHHFYTKRNRWILSSIFARINECPKPIRGLLTAWFTGSQSRLTRLNRYMPDHGRHVGPLSGTYYMSSLPTEISPFYFFASKISDFSQIGVPASHAVAISTNSTTRLQVPDACVDYIFTDPPFGDNLPYSELNFLWESWLRVYTQNTDEAIVSKIQRKSTLEYMHLMEQCFREYYRVLKAGRWITVEFHNSKNSIWNAIQGAMGHAGFVISDVRTLDKKKGTTKQLSYMSGAVKQDLVLTAYKPNGGLEDRFKLEAGTEDGVWDFVSTHLKNLPVFVIKHGQIEAISERQHYLLFDRMVAFHVQRGVSIPLSASEFYSGLTQRFSERDGMYFLAEQVAEYDKRRLTVTQVTQLQLFVSDEASARQWLIEELKDKPQTFQEIHPHFMKQLGGWNKNETPLELLILLEQNFLRYDGKGPVPGQIHSYLSSNWKELRNLPKDDPTLVAKARDRWYLPDPTKAGDLEKLREKALLKEFEEYKDAKKKLKVFRLEAVRAGFKKAWQERDYAVIVAVADKIPNNVLEEDPKLLMWYDQAVTRMGGE</sequence>
<evidence type="ECO:0000256" key="4">
    <source>
        <dbReference type="SAM" id="MobiDB-lite"/>
    </source>
</evidence>
<proteinExistence type="inferred from homology"/>
<dbReference type="InterPro" id="IPR002052">
    <property type="entry name" value="DNA_methylase_N6_adenine_CS"/>
</dbReference>
<dbReference type="Proteomes" id="UP000293296">
    <property type="component" value="Chromosome"/>
</dbReference>
<dbReference type="Gene3D" id="3.40.50.150">
    <property type="entry name" value="Vaccinia Virus protein VP39"/>
    <property type="match status" value="2"/>
</dbReference>
<accession>A0A4V0YQM4</accession>
<organism evidence="6 7">
    <name type="scientific">Solidesulfovibrio carbinolicus</name>
    <dbReference type="NCBI Taxonomy" id="296842"/>
    <lineage>
        <taxon>Bacteria</taxon>
        <taxon>Pseudomonadati</taxon>
        <taxon>Thermodesulfobacteriota</taxon>
        <taxon>Desulfovibrionia</taxon>
        <taxon>Desulfovibrionales</taxon>
        <taxon>Desulfovibrionaceae</taxon>
        <taxon>Solidesulfovibrio</taxon>
    </lineage>
</organism>
<dbReference type="InterPro" id="IPR029063">
    <property type="entry name" value="SAM-dependent_MTases_sf"/>
</dbReference>
<dbReference type="Pfam" id="PF01555">
    <property type="entry name" value="N6_N4_Mtase"/>
    <property type="match status" value="1"/>
</dbReference>
<feature type="region of interest" description="Disordered" evidence="4">
    <location>
        <begin position="1"/>
        <end position="21"/>
    </location>
</feature>
<keyword evidence="2 6" id="KW-0489">Methyltransferase</keyword>
<dbReference type="GO" id="GO:0008170">
    <property type="term" value="F:N-methyltransferase activity"/>
    <property type="evidence" value="ECO:0007669"/>
    <property type="project" value="InterPro"/>
</dbReference>
<keyword evidence="3" id="KW-0808">Transferase</keyword>
<comment type="similarity">
    <text evidence="1">Belongs to the N(4)/N(6)-methyltransferase family.</text>
</comment>